<evidence type="ECO:0000256" key="4">
    <source>
        <dbReference type="ARBA" id="ARBA00022496"/>
    </source>
</evidence>
<evidence type="ECO:0000256" key="2">
    <source>
        <dbReference type="ARBA" id="ARBA00022448"/>
    </source>
</evidence>
<evidence type="ECO:0000256" key="8">
    <source>
        <dbReference type="ARBA" id="ARBA00023077"/>
    </source>
</evidence>
<dbReference type="PANTHER" id="PTHR32552">
    <property type="entry name" value="FERRICHROME IRON RECEPTOR-RELATED"/>
    <property type="match status" value="1"/>
</dbReference>
<keyword evidence="7" id="KW-0406">Ion transport</keyword>
<dbReference type="InterPro" id="IPR039426">
    <property type="entry name" value="TonB-dep_rcpt-like"/>
</dbReference>
<feature type="domain" description="TonB-dependent receptor plug" evidence="14">
    <location>
        <begin position="70"/>
        <end position="176"/>
    </location>
</feature>
<sequence>MDGPGGVSSGQHPAHQLRAGERVFHKDTRTLKKAVSGIVLLVVVGHSHAQEVAPVLEEVLVTAQKRVQNVQDIPVTVNVVSAQHLDKFSIRNTADLADAVPGLTIQPTPQNLAQVAIRGLGTGSASESLDQSVGLFIDGIWSGRVRDFQTALFDVERVEVIKGTQNTLLGKNSSLGALSIISSKPGDTFTGYVQGDYETGFGSRYLTGAVNIPSSLGNYRLAFNAVDEAGYVDNNAIGSEVPEREQNTLRVAARFAIGEGGRLDLSYEYDDLHITGDTFQPDKDSVGFMRSMNPGADIGLDDNKYAFTSYSGHGDADDEQTSQRAVALYEQALARFTLTSLTGWSEYENDRLTDTDFLSVDYLTSVFASDYEQFTQELRIASPQGERLEYMLGIYYHDSALDYGNITDSAFPPPFTIGPLPVDSSSLLTYTQDTKILSTYGQASLYFGQQWSATLGLRYTEEDKDAVWARERLRSGGPLADILAGVISPEVAPTDLHRKEYNLDGSVSLQYDFSDQLTGYLSWASGSKSGGFSINVAVPEEAEFDTEKAQTSELGFKWQSAGGAGLFNAALFYTDIDDFQVVSFVGTGFLTSTVPARSRGLELETRWLLTADLLVGASATYVDAEEKDSGLTLPYAPEWSAAVDVAWTLPVDLAGLEWRLEGAVNYRDEQYQQRLEADPDGALTLVDVRLAMVQPDGSWELALVARNLLDESSSFGFDFPFFGGRDEVPAGTTTIGSVSRPRTLAVQGRYNF</sequence>
<keyword evidence="6" id="KW-0408">Iron</keyword>
<keyword evidence="4" id="KW-0410">Iron transport</keyword>
<keyword evidence="9 11" id="KW-0472">Membrane</keyword>
<comment type="similarity">
    <text evidence="11 12">Belongs to the TonB-dependent receptor family.</text>
</comment>
<evidence type="ECO:0008006" key="17">
    <source>
        <dbReference type="Google" id="ProtNLM"/>
    </source>
</evidence>
<keyword evidence="3 11" id="KW-1134">Transmembrane beta strand</keyword>
<keyword evidence="8 12" id="KW-0798">TonB box</keyword>
<evidence type="ECO:0000259" key="13">
    <source>
        <dbReference type="Pfam" id="PF00593"/>
    </source>
</evidence>
<dbReference type="GO" id="GO:0006826">
    <property type="term" value="P:iron ion transport"/>
    <property type="evidence" value="ECO:0007669"/>
    <property type="project" value="UniProtKB-KW"/>
</dbReference>
<dbReference type="PROSITE" id="PS52016">
    <property type="entry name" value="TONB_DEPENDENT_REC_3"/>
    <property type="match status" value="1"/>
</dbReference>
<reference evidence="15 16" key="1">
    <citation type="submission" date="2018-01" db="EMBL/GenBank/DDBJ databases">
        <title>The draft genome sequence of Halioglobus lutimaris HF004.</title>
        <authorList>
            <person name="Du Z.-J."/>
            <person name="Shi M.-J."/>
        </authorList>
    </citation>
    <scope>NUCLEOTIDE SEQUENCE [LARGE SCALE GENOMIC DNA]</scope>
    <source>
        <strain evidence="15 16">HF004</strain>
    </source>
</reference>
<dbReference type="AlphaFoldDB" id="A0A2N5X8X3"/>
<keyword evidence="5 11" id="KW-0812">Transmembrane</keyword>
<name>A0A2N5X8X3_9GAMM</name>
<evidence type="ECO:0000256" key="9">
    <source>
        <dbReference type="ARBA" id="ARBA00023136"/>
    </source>
</evidence>
<gene>
    <name evidence="15" type="ORF">C0039_02010</name>
</gene>
<evidence type="ECO:0000256" key="1">
    <source>
        <dbReference type="ARBA" id="ARBA00004571"/>
    </source>
</evidence>
<dbReference type="EMBL" id="PKUS01000001">
    <property type="protein sequence ID" value="PLW70923.1"/>
    <property type="molecule type" value="Genomic_DNA"/>
</dbReference>
<dbReference type="OrthoDB" id="7051185at2"/>
<evidence type="ECO:0000313" key="16">
    <source>
        <dbReference type="Proteomes" id="UP000235005"/>
    </source>
</evidence>
<evidence type="ECO:0000256" key="11">
    <source>
        <dbReference type="PROSITE-ProRule" id="PRU01360"/>
    </source>
</evidence>
<protein>
    <recommendedName>
        <fullName evidence="17">TonB-dependent receptor</fullName>
    </recommendedName>
</protein>
<evidence type="ECO:0000256" key="7">
    <source>
        <dbReference type="ARBA" id="ARBA00023065"/>
    </source>
</evidence>
<dbReference type="GO" id="GO:0009279">
    <property type="term" value="C:cell outer membrane"/>
    <property type="evidence" value="ECO:0007669"/>
    <property type="project" value="UniProtKB-SubCell"/>
</dbReference>
<dbReference type="PANTHER" id="PTHR32552:SF81">
    <property type="entry name" value="TONB-DEPENDENT OUTER MEMBRANE RECEPTOR"/>
    <property type="match status" value="1"/>
</dbReference>
<evidence type="ECO:0000256" key="5">
    <source>
        <dbReference type="ARBA" id="ARBA00022692"/>
    </source>
</evidence>
<organism evidence="15 16">
    <name type="scientific">Pseudohalioglobus lutimaris</name>
    <dbReference type="NCBI Taxonomy" id="1737061"/>
    <lineage>
        <taxon>Bacteria</taxon>
        <taxon>Pseudomonadati</taxon>
        <taxon>Pseudomonadota</taxon>
        <taxon>Gammaproteobacteria</taxon>
        <taxon>Cellvibrionales</taxon>
        <taxon>Halieaceae</taxon>
        <taxon>Pseudohalioglobus</taxon>
    </lineage>
</organism>
<dbReference type="Proteomes" id="UP000235005">
    <property type="component" value="Unassembled WGS sequence"/>
</dbReference>
<evidence type="ECO:0000313" key="15">
    <source>
        <dbReference type="EMBL" id="PLW70923.1"/>
    </source>
</evidence>
<proteinExistence type="inferred from homology"/>
<evidence type="ECO:0000256" key="10">
    <source>
        <dbReference type="ARBA" id="ARBA00023237"/>
    </source>
</evidence>
<keyword evidence="10 11" id="KW-0998">Cell outer membrane</keyword>
<dbReference type="Pfam" id="PF07715">
    <property type="entry name" value="Plug"/>
    <property type="match status" value="1"/>
</dbReference>
<keyword evidence="16" id="KW-1185">Reference proteome</keyword>
<accession>A0A2N5X8X3</accession>
<dbReference type="Gene3D" id="2.40.170.20">
    <property type="entry name" value="TonB-dependent receptor, beta-barrel domain"/>
    <property type="match status" value="1"/>
</dbReference>
<dbReference type="SUPFAM" id="SSF56935">
    <property type="entry name" value="Porins"/>
    <property type="match status" value="1"/>
</dbReference>
<dbReference type="InterPro" id="IPR012910">
    <property type="entry name" value="Plug_dom"/>
</dbReference>
<evidence type="ECO:0000256" key="12">
    <source>
        <dbReference type="RuleBase" id="RU003357"/>
    </source>
</evidence>
<evidence type="ECO:0000256" key="3">
    <source>
        <dbReference type="ARBA" id="ARBA00022452"/>
    </source>
</evidence>
<feature type="domain" description="TonB-dependent receptor-like beta-barrel" evidence="13">
    <location>
        <begin position="293"/>
        <end position="708"/>
    </location>
</feature>
<dbReference type="Pfam" id="PF00593">
    <property type="entry name" value="TonB_dep_Rec_b-barrel"/>
    <property type="match status" value="1"/>
</dbReference>
<dbReference type="InterPro" id="IPR036942">
    <property type="entry name" value="Beta-barrel_TonB_sf"/>
</dbReference>
<comment type="subcellular location">
    <subcellularLocation>
        <location evidence="1 11">Cell outer membrane</location>
        <topology evidence="1 11">Multi-pass membrane protein</topology>
    </subcellularLocation>
</comment>
<evidence type="ECO:0000259" key="14">
    <source>
        <dbReference type="Pfam" id="PF07715"/>
    </source>
</evidence>
<dbReference type="InterPro" id="IPR000531">
    <property type="entry name" value="Beta-barrel_TonB"/>
</dbReference>
<keyword evidence="2 11" id="KW-0813">Transport</keyword>
<evidence type="ECO:0000256" key="6">
    <source>
        <dbReference type="ARBA" id="ARBA00023004"/>
    </source>
</evidence>
<comment type="caution">
    <text evidence="15">The sequence shown here is derived from an EMBL/GenBank/DDBJ whole genome shotgun (WGS) entry which is preliminary data.</text>
</comment>